<dbReference type="EMBL" id="KB446537">
    <property type="protein sequence ID" value="EME45985.1"/>
    <property type="molecule type" value="Genomic_DNA"/>
</dbReference>
<dbReference type="Pfam" id="PF06985">
    <property type="entry name" value="HET"/>
    <property type="match status" value="1"/>
</dbReference>
<protein>
    <recommendedName>
        <fullName evidence="2">Heterokaryon incompatibility domain-containing protein</fullName>
    </recommendedName>
</protein>
<evidence type="ECO:0000256" key="1">
    <source>
        <dbReference type="SAM" id="MobiDB-lite"/>
    </source>
</evidence>
<feature type="region of interest" description="Disordered" evidence="1">
    <location>
        <begin position="21"/>
        <end position="41"/>
    </location>
</feature>
<dbReference type="AlphaFoldDB" id="N1PUE7"/>
<name>N1PUE7_DOTSN</name>
<feature type="domain" description="Heterokaryon incompatibility" evidence="2">
    <location>
        <begin position="99"/>
        <end position="232"/>
    </location>
</feature>
<dbReference type="OrthoDB" id="2788050at2759"/>
<dbReference type="OMA" id="FWASERI"/>
<dbReference type="HOGENOM" id="CLU_029458_0_0_1"/>
<dbReference type="Proteomes" id="UP000016933">
    <property type="component" value="Unassembled WGS sequence"/>
</dbReference>
<reference evidence="4" key="1">
    <citation type="journal article" date="2012" name="PLoS Genet.">
        <title>The genomes of the fungal plant pathogens Cladosporium fulvum and Dothistroma septosporum reveal adaptation to different hosts and lifestyles but also signatures of common ancestry.</title>
        <authorList>
            <person name="de Wit P.J.G.M."/>
            <person name="van der Burgt A."/>
            <person name="Oekmen B."/>
            <person name="Stergiopoulos I."/>
            <person name="Abd-Elsalam K.A."/>
            <person name="Aerts A.L."/>
            <person name="Bahkali A.H."/>
            <person name="Beenen H.G."/>
            <person name="Chettri P."/>
            <person name="Cox M.P."/>
            <person name="Datema E."/>
            <person name="de Vries R.P."/>
            <person name="Dhillon B."/>
            <person name="Ganley A.R."/>
            <person name="Griffiths S.A."/>
            <person name="Guo Y."/>
            <person name="Hamelin R.C."/>
            <person name="Henrissat B."/>
            <person name="Kabir M.S."/>
            <person name="Jashni M.K."/>
            <person name="Kema G."/>
            <person name="Klaubauf S."/>
            <person name="Lapidus A."/>
            <person name="Levasseur A."/>
            <person name="Lindquist E."/>
            <person name="Mehrabi R."/>
            <person name="Ohm R.A."/>
            <person name="Owen T.J."/>
            <person name="Salamov A."/>
            <person name="Schwelm A."/>
            <person name="Schijlen E."/>
            <person name="Sun H."/>
            <person name="van den Burg H.A."/>
            <person name="van Ham R.C.H.J."/>
            <person name="Zhang S."/>
            <person name="Goodwin S.B."/>
            <person name="Grigoriev I.V."/>
            <person name="Collemare J."/>
            <person name="Bradshaw R.E."/>
        </authorList>
    </citation>
    <scope>NUCLEOTIDE SEQUENCE [LARGE SCALE GENOMIC DNA]</scope>
    <source>
        <strain evidence="4">NZE10 / CBS 128990</strain>
    </source>
</reference>
<sequence length="734" mass="81855">MMAVHQPRGLESTYRNRVASGDVEAASARRSGGSSPYPPIGKEATAMASSQVVEWMWSKVEHLPAGANRDQGPFVQFAQFDKTGLKIRLIRANTKSIRFFAISHVWGDTAWRKVQCTDDDILTSASKAKFIDECLYHLVGETCFWMDTVTVNQRDQAEVISTVQAIPDIFKDAEKTIAITEGDGFETCCAEALHGFRAWNDFDRRLQPHFEGHHGISSKPDSYLRRLWTLQEVTLSHTIQFVAMPQELITQASKTCLDDLLCYGEGWMRVRDALNSLSNAFVARSSGTEIDHSSDKDARSVDFIRAYIEGGTVSTARVLARDVTEDIFSDSFTKWFWASERIATKPRDYVFATMPQFPWYRYPRHAESMTFSEIFSDLALKSRRSGHPFTSRILGGMIDCDTCGGSVESLWMPSSAQPEPECLGDFIKLLAYPVDSPLPGETTAVHFAALATVNLTTCQWEASGASCLRIVKSAINFSSDLWTISHRVGELSKYGSLISRVDLEPFVQTQRNDWRYTLSHGPLSASATETAIAGLTKVLDLLLGAVDEHQVNRPMRSDWDYFSRSMTNAWHPQMQQALFLMAAMISCRVPLSAFKWTYKRFWPVTVALQDGTSCIGMIAWRYVFRLATLILPSTSGLGSDPKGPVVMIAAQHHSDARLKGKDLVLVDAYTKIPIGLVPDFTWEVTSHTDTEASRHVMTERLTKLYGPLISHTVDSGVSAIYCAPLDAVNIQPPS</sequence>
<feature type="compositionally biased region" description="Low complexity" evidence="1">
    <location>
        <begin position="25"/>
        <end position="35"/>
    </location>
</feature>
<accession>N1PUE7</accession>
<proteinExistence type="predicted"/>
<dbReference type="PANTHER" id="PTHR24148">
    <property type="entry name" value="ANKYRIN REPEAT DOMAIN-CONTAINING PROTEIN 39 HOMOLOG-RELATED"/>
    <property type="match status" value="1"/>
</dbReference>
<organism evidence="3 4">
    <name type="scientific">Dothistroma septosporum (strain NZE10 / CBS 128990)</name>
    <name type="common">Red band needle blight fungus</name>
    <name type="synonym">Mycosphaerella pini</name>
    <dbReference type="NCBI Taxonomy" id="675120"/>
    <lineage>
        <taxon>Eukaryota</taxon>
        <taxon>Fungi</taxon>
        <taxon>Dikarya</taxon>
        <taxon>Ascomycota</taxon>
        <taxon>Pezizomycotina</taxon>
        <taxon>Dothideomycetes</taxon>
        <taxon>Dothideomycetidae</taxon>
        <taxon>Mycosphaerellales</taxon>
        <taxon>Mycosphaerellaceae</taxon>
        <taxon>Dothistroma</taxon>
    </lineage>
</organism>
<dbReference type="PANTHER" id="PTHR24148:SF64">
    <property type="entry name" value="HETEROKARYON INCOMPATIBILITY DOMAIN-CONTAINING PROTEIN"/>
    <property type="match status" value="1"/>
</dbReference>
<evidence type="ECO:0000313" key="4">
    <source>
        <dbReference type="Proteomes" id="UP000016933"/>
    </source>
</evidence>
<keyword evidence="4" id="KW-1185">Reference proteome</keyword>
<dbReference type="InterPro" id="IPR010730">
    <property type="entry name" value="HET"/>
</dbReference>
<dbReference type="InterPro" id="IPR052895">
    <property type="entry name" value="HetReg/Transcr_Mod"/>
</dbReference>
<gene>
    <name evidence="3" type="ORF">DOTSEDRAFT_70110</name>
</gene>
<reference evidence="3 4" key="2">
    <citation type="journal article" date="2012" name="PLoS Pathog.">
        <title>Diverse lifestyles and strategies of plant pathogenesis encoded in the genomes of eighteen Dothideomycetes fungi.</title>
        <authorList>
            <person name="Ohm R.A."/>
            <person name="Feau N."/>
            <person name="Henrissat B."/>
            <person name="Schoch C.L."/>
            <person name="Horwitz B.A."/>
            <person name="Barry K.W."/>
            <person name="Condon B.J."/>
            <person name="Copeland A.C."/>
            <person name="Dhillon B."/>
            <person name="Glaser F."/>
            <person name="Hesse C.N."/>
            <person name="Kosti I."/>
            <person name="LaButti K."/>
            <person name="Lindquist E.A."/>
            <person name="Lucas S."/>
            <person name="Salamov A.A."/>
            <person name="Bradshaw R.E."/>
            <person name="Ciuffetti L."/>
            <person name="Hamelin R.C."/>
            <person name="Kema G.H.J."/>
            <person name="Lawrence C."/>
            <person name="Scott J.A."/>
            <person name="Spatafora J.W."/>
            <person name="Turgeon B.G."/>
            <person name="de Wit P.J.G.M."/>
            <person name="Zhong S."/>
            <person name="Goodwin S.B."/>
            <person name="Grigoriev I.V."/>
        </authorList>
    </citation>
    <scope>NUCLEOTIDE SEQUENCE [LARGE SCALE GENOMIC DNA]</scope>
    <source>
        <strain evidence="4">NZE10 / CBS 128990</strain>
    </source>
</reference>
<evidence type="ECO:0000259" key="2">
    <source>
        <dbReference type="Pfam" id="PF06985"/>
    </source>
</evidence>
<dbReference type="eggNOG" id="ENOG502RM6J">
    <property type="taxonomic scope" value="Eukaryota"/>
</dbReference>
<evidence type="ECO:0000313" key="3">
    <source>
        <dbReference type="EMBL" id="EME45985.1"/>
    </source>
</evidence>